<dbReference type="OrthoDB" id="9775607at2"/>
<dbReference type="InterPro" id="IPR011059">
    <property type="entry name" value="Metal-dep_hydrolase_composite"/>
</dbReference>
<dbReference type="SUPFAM" id="SSF51556">
    <property type="entry name" value="Metallo-dependent hydrolases"/>
    <property type="match status" value="1"/>
</dbReference>
<evidence type="ECO:0000313" key="7">
    <source>
        <dbReference type="Proteomes" id="UP000182135"/>
    </source>
</evidence>
<dbReference type="Gene3D" id="2.30.40.10">
    <property type="entry name" value="Urease, subunit C, domain 1"/>
    <property type="match status" value="1"/>
</dbReference>
<dbReference type="eggNOG" id="COG1228">
    <property type="taxonomic scope" value="Bacteria"/>
</dbReference>
<dbReference type="GO" id="GO:0008237">
    <property type="term" value="F:metallopeptidase activity"/>
    <property type="evidence" value="ECO:0007669"/>
    <property type="project" value="UniProtKB-KW"/>
</dbReference>
<dbReference type="InterPro" id="IPR010229">
    <property type="entry name" value="Pept_M38_dipep"/>
</dbReference>
<accession>A0A1I2L390</accession>
<keyword evidence="1" id="KW-0645">Protease</keyword>
<dbReference type="GeneID" id="90546114"/>
<dbReference type="PANTHER" id="PTHR11647:SF1">
    <property type="entry name" value="COLLAPSIN RESPONSE MEDIATOR PROTEIN"/>
    <property type="match status" value="1"/>
</dbReference>
<dbReference type="GO" id="GO:0005737">
    <property type="term" value="C:cytoplasm"/>
    <property type="evidence" value="ECO:0007669"/>
    <property type="project" value="UniProtKB-SubCell"/>
</dbReference>
<dbReference type="GO" id="GO:0006508">
    <property type="term" value="P:proteolysis"/>
    <property type="evidence" value="ECO:0007669"/>
    <property type="project" value="UniProtKB-KW"/>
</dbReference>
<dbReference type="PANTHER" id="PTHR11647">
    <property type="entry name" value="HYDRANTOINASE/DIHYDROPYRIMIDINASE FAMILY MEMBER"/>
    <property type="match status" value="1"/>
</dbReference>
<feature type="binding site" evidence="4">
    <location>
        <position position="62"/>
    </location>
    <ligand>
        <name>Zn(2+)</name>
        <dbReference type="ChEBI" id="CHEBI:29105"/>
        <label>1</label>
        <note>catalytic</note>
    </ligand>
</feature>
<comment type="subcellular location">
    <subcellularLocation>
        <location evidence="1">Cytoplasm</location>
    </subcellularLocation>
</comment>
<dbReference type="EC" id="3.4.19.-" evidence="1"/>
<feature type="binding site" evidence="4">
    <location>
        <position position="225"/>
    </location>
    <ligand>
        <name>Zn(2+)</name>
        <dbReference type="ChEBI" id="CHEBI:29105"/>
        <label>2</label>
        <note>catalytic</note>
    </ligand>
</feature>
<comment type="cofactor">
    <cofactor evidence="1 4">
        <name>Zn(2+)</name>
        <dbReference type="ChEBI" id="CHEBI:29105"/>
    </cofactor>
    <text evidence="1 4">Binds 2 Zn(2+) ions per subunit.</text>
</comment>
<evidence type="ECO:0000259" key="5">
    <source>
        <dbReference type="Pfam" id="PF01979"/>
    </source>
</evidence>
<feature type="binding site" evidence="3">
    <location>
        <position position="164"/>
    </location>
    <ligand>
        <name>substrate</name>
    </ligand>
</feature>
<name>A0A1I2L390_9CLOT</name>
<feature type="binding site" evidence="3">
    <location>
        <position position="228"/>
    </location>
    <ligand>
        <name>substrate</name>
    </ligand>
</feature>
<dbReference type="STRING" id="1529.SAMN04487885_10877"/>
<protein>
    <recommendedName>
        <fullName evidence="1">Isoaspartyl dipeptidase</fullName>
        <ecNumber evidence="1">3.4.19.-</ecNumber>
    </recommendedName>
</protein>
<dbReference type="SUPFAM" id="SSF51338">
    <property type="entry name" value="Composite domain of metallo-dependent hydrolases"/>
    <property type="match status" value="1"/>
</dbReference>
<dbReference type="InterPro" id="IPR032466">
    <property type="entry name" value="Metal_Hydrolase"/>
</dbReference>
<evidence type="ECO:0000256" key="1">
    <source>
        <dbReference type="PIRNR" id="PIRNR001238"/>
    </source>
</evidence>
<evidence type="ECO:0000256" key="3">
    <source>
        <dbReference type="PIRSR" id="PIRSR001238-2"/>
    </source>
</evidence>
<dbReference type="AlphaFoldDB" id="A0A1I2L390"/>
<proteinExistence type="inferred from homology"/>
<evidence type="ECO:0000256" key="2">
    <source>
        <dbReference type="PIRSR" id="PIRSR001238-1"/>
    </source>
</evidence>
<dbReference type="NCBIfam" id="TIGR01975">
    <property type="entry name" value="isoAsp_dipep"/>
    <property type="match status" value="1"/>
</dbReference>
<feature type="binding site" evidence="3">
    <location>
        <position position="100"/>
    </location>
    <ligand>
        <name>substrate</name>
    </ligand>
</feature>
<feature type="binding site" evidence="4">
    <location>
        <position position="285"/>
    </location>
    <ligand>
        <name>Zn(2+)</name>
        <dbReference type="ChEBI" id="CHEBI:29105"/>
        <label>1</label>
        <note>catalytic</note>
    </ligand>
</feature>
<sequence length="390" mass="42014">MITIIKNIEIYVPEYLGKKTIVLINDKIEGIFDDIKIPVNFLDIEEVDGEGLIALPGFIDAHVHLIGGGGEGGFNTRTPEIKLSTLTKAGITTVVGCLGTDGICRDMKTLLAKAYALEEDGITTYSYTGSYGIPVESVTKSVKEDIMIIPKIIGVGEIALSDHRSSQPTYESFAALAAEASVAGILAHKAGVVHVHLGDGKRKFGYLSKLIEETEIPKHVIVPTHCNRNHDLFKDAITYGKNGGYVDLTTSSDTSAEDESIKASTALKELLEAGVDISNIMFSSDGQGSLPRFDENRKFIGLGIGSVSTLYGEVKDAVLEDGIPMETAIRVITSNVADTLKLNAKGRISQGKDADLVLVKKEDLSINSVIAKGKWMIRDNEILVKGTFEE</sequence>
<keyword evidence="1 4" id="KW-0479">Metal-binding</keyword>
<keyword evidence="7" id="KW-1185">Reference proteome</keyword>
<dbReference type="InterPro" id="IPR006680">
    <property type="entry name" value="Amidohydro-rel"/>
</dbReference>
<dbReference type="Pfam" id="PF01979">
    <property type="entry name" value="Amidohydro_1"/>
    <property type="match status" value="1"/>
</dbReference>
<dbReference type="InterPro" id="IPR050378">
    <property type="entry name" value="Metallo-dep_Hydrolases_sf"/>
</dbReference>
<dbReference type="Proteomes" id="UP000182135">
    <property type="component" value="Unassembled WGS sequence"/>
</dbReference>
<reference evidence="6 7" key="1">
    <citation type="submission" date="2016-10" db="EMBL/GenBank/DDBJ databases">
        <authorList>
            <person name="de Groot N.N."/>
        </authorList>
    </citation>
    <scope>NUCLEOTIDE SEQUENCE [LARGE SCALE GENOMIC DNA]</scope>
    <source>
        <strain evidence="6 7">NLAE-zl-G419</strain>
    </source>
</reference>
<comment type="function">
    <text evidence="1">Catalyzes the hydrolytic cleavage of a subset of L-isoaspartyl (L-beta-aspartyl) dipeptides. Used to degrade proteins damaged by L-isoaspartyl residues formation.</text>
</comment>
<dbReference type="RefSeq" id="WP_027637786.1">
    <property type="nucleotide sequence ID" value="NZ_BAAACD010000008.1"/>
</dbReference>
<dbReference type="Gene3D" id="3.20.20.140">
    <property type="entry name" value="Metal-dependent hydrolases"/>
    <property type="match status" value="1"/>
</dbReference>
<dbReference type="PIRSF" id="PIRSF001238">
    <property type="entry name" value="IadA"/>
    <property type="match status" value="1"/>
</dbReference>
<feature type="binding site" evidence="3">
    <location>
        <position position="131"/>
    </location>
    <ligand>
        <name>substrate</name>
    </ligand>
</feature>
<comment type="PTM">
    <text evidence="1">Carboxylation allows a single lysine to coordinate two zinc ions.</text>
</comment>
<feature type="active site" description="Proton acceptor" evidence="2">
    <location>
        <position position="285"/>
    </location>
</feature>
<keyword evidence="1" id="KW-0482">Metalloprotease</keyword>
<keyword evidence="1 4" id="KW-0862">Zinc</keyword>
<dbReference type="EMBL" id="FOOE01000008">
    <property type="protein sequence ID" value="SFF73018.1"/>
    <property type="molecule type" value="Genomic_DNA"/>
</dbReference>
<feature type="binding site" evidence="4">
    <location>
        <position position="196"/>
    </location>
    <ligand>
        <name>Zn(2+)</name>
        <dbReference type="ChEBI" id="CHEBI:29105"/>
        <label>2</label>
        <note>catalytic</note>
    </ligand>
</feature>
<feature type="binding site" evidence="3">
    <location>
        <begin position="69"/>
        <end position="71"/>
    </location>
    <ligand>
        <name>substrate</name>
    </ligand>
</feature>
<dbReference type="GO" id="GO:0008798">
    <property type="term" value="F:beta-aspartyl-peptidase activity"/>
    <property type="evidence" value="ECO:0007669"/>
    <property type="project" value="InterPro"/>
</dbReference>
<comment type="similarity">
    <text evidence="1">Belongs to the peptidase M38 family.</text>
</comment>
<dbReference type="GO" id="GO:0046872">
    <property type="term" value="F:metal ion binding"/>
    <property type="evidence" value="ECO:0007669"/>
    <property type="project" value="UniProtKB-KW"/>
</dbReference>
<feature type="binding site" evidence="3">
    <location>
        <position position="289"/>
    </location>
    <ligand>
        <name>substrate</name>
    </ligand>
</feature>
<feature type="domain" description="Amidohydrolase-related" evidence="5">
    <location>
        <begin position="53"/>
        <end position="376"/>
    </location>
</feature>
<organism evidence="6 7">
    <name type="scientific">Clostridium cadaveris</name>
    <dbReference type="NCBI Taxonomy" id="1529"/>
    <lineage>
        <taxon>Bacteria</taxon>
        <taxon>Bacillati</taxon>
        <taxon>Bacillota</taxon>
        <taxon>Clostridia</taxon>
        <taxon>Eubacteriales</taxon>
        <taxon>Clostridiaceae</taxon>
        <taxon>Clostridium</taxon>
    </lineage>
</organism>
<feature type="binding site" evidence="4">
    <location>
        <position position="64"/>
    </location>
    <ligand>
        <name>Zn(2+)</name>
        <dbReference type="ChEBI" id="CHEBI:29105"/>
        <label>1</label>
        <note>catalytic</note>
    </ligand>
</feature>
<gene>
    <name evidence="6" type="ORF">SAMN04487885_10877</name>
</gene>
<keyword evidence="1" id="KW-0378">Hydrolase</keyword>
<evidence type="ECO:0000256" key="4">
    <source>
        <dbReference type="PIRSR" id="PIRSR001238-3"/>
    </source>
</evidence>
<dbReference type="GO" id="GO:0016810">
    <property type="term" value="F:hydrolase activity, acting on carbon-nitrogen (but not peptide) bonds"/>
    <property type="evidence" value="ECO:0007669"/>
    <property type="project" value="InterPro"/>
</dbReference>
<evidence type="ECO:0000313" key="6">
    <source>
        <dbReference type="EMBL" id="SFF73018.1"/>
    </source>
</evidence>